<feature type="region of interest" description="Disordered" evidence="1">
    <location>
        <begin position="120"/>
        <end position="179"/>
    </location>
</feature>
<feature type="region of interest" description="Disordered" evidence="1">
    <location>
        <begin position="768"/>
        <end position="794"/>
    </location>
</feature>
<evidence type="ECO:0000313" key="3">
    <source>
        <dbReference type="Proteomes" id="UP000018050"/>
    </source>
</evidence>
<dbReference type="RefSeq" id="XP_013252657.1">
    <property type="nucleotide sequence ID" value="XM_013397203.1"/>
</dbReference>
<dbReference type="OMA" id="THYAFMA"/>
<organism evidence="2 3">
    <name type="scientific">Eimeria acervulina</name>
    <name type="common">Coccidian parasite</name>
    <dbReference type="NCBI Taxonomy" id="5801"/>
    <lineage>
        <taxon>Eukaryota</taxon>
        <taxon>Sar</taxon>
        <taxon>Alveolata</taxon>
        <taxon>Apicomplexa</taxon>
        <taxon>Conoidasida</taxon>
        <taxon>Coccidia</taxon>
        <taxon>Eucoccidiorida</taxon>
        <taxon>Eimeriorina</taxon>
        <taxon>Eimeriidae</taxon>
        <taxon>Eimeria</taxon>
    </lineage>
</organism>
<reference evidence="2" key="1">
    <citation type="submission" date="2013-10" db="EMBL/GenBank/DDBJ databases">
        <title>Genomic analysis of the causative agents of coccidiosis in chickens.</title>
        <authorList>
            <person name="Reid A.J."/>
            <person name="Blake D."/>
            <person name="Billington K."/>
            <person name="Browne H."/>
            <person name="Dunn M."/>
            <person name="Hung S."/>
            <person name="Kawahara F."/>
            <person name="Miranda-Saavedra D."/>
            <person name="Mourier T."/>
            <person name="Nagra H."/>
            <person name="Otto T.D."/>
            <person name="Rawlings N."/>
            <person name="Sanchez A."/>
            <person name="Sanders M."/>
            <person name="Subramaniam C."/>
            <person name="Tay Y."/>
            <person name="Dear P."/>
            <person name="Doerig C."/>
            <person name="Gruber A."/>
            <person name="Parkinson J."/>
            <person name="Shirley M."/>
            <person name="Wan K.L."/>
            <person name="Berriman M."/>
            <person name="Tomley F."/>
            <person name="Pain A."/>
        </authorList>
    </citation>
    <scope>NUCLEOTIDE SEQUENCE [LARGE SCALE GENOMIC DNA]</scope>
    <source>
        <strain evidence="2">Houghton</strain>
    </source>
</reference>
<feature type="compositionally biased region" description="Basic and acidic residues" evidence="1">
    <location>
        <begin position="1"/>
        <end position="23"/>
    </location>
</feature>
<gene>
    <name evidence="2" type="ORF">EAH_00020180</name>
</gene>
<dbReference type="EMBL" id="HG670482">
    <property type="protein sequence ID" value="CDI76876.1"/>
    <property type="molecule type" value="Genomic_DNA"/>
</dbReference>
<feature type="region of interest" description="Disordered" evidence="1">
    <location>
        <begin position="403"/>
        <end position="510"/>
    </location>
</feature>
<feature type="region of interest" description="Disordered" evidence="1">
    <location>
        <begin position="229"/>
        <end position="261"/>
    </location>
</feature>
<dbReference type="Proteomes" id="UP000018050">
    <property type="component" value="Unassembled WGS sequence"/>
</dbReference>
<protein>
    <submittedName>
        <fullName evidence="2">Uncharacterized protein</fullName>
    </submittedName>
</protein>
<sequence>MQNNPKEEANSTHTSEVKTEIRADASSATSVTATIAGAESSGACSNNSLGEATATEGTPQCPGSRDFISDAGQRGSKAPVPYGAHVSTASALKANGKSSLDVQTCVPHVNDNQLITEAVQDPCTERSNPATTSRKLQRNCSSAVSRHPRVPPAGSRATAEASAGDSHVPGDGPLHEGASTIGNELRNVSYSAPAAPEARTSGTDTPTSQSSVAAAMLHTNASREAELPWQGHQRNAASPESASSQMAKSVSPAGVVRIGGRNRRKRTKYDLAYRQMEELGPFEEEAKSVDVSKVSGNSFAIELLRNPQQYSHDAWAYGFAWPVGADGRRLLLRKLRGVFWSNPEKWQRVLQEHNLYRRDLFTLATVQELFKVTHLMGAEAWDFLLKCTALTQKCDALTSKDLDIGREDEPGSVSPRGTSKHHLSSMDACKSEDDVHSPPDKVLGTGLTSSTFLRKRVPQTVRADRDVNKRSRGRPRKIPVKTQRTASEPEDASEASPTRHLHTGLSTPTSEAFRWLPEAESSNYAEGCRSLFNSAVGEKLESSARQPEEDNNADGGTDLLEASINEQRRLLASFMSTAPPVISTHDSFCLPATGKAATPAPELRLTLGGKPHNNMLMLTTHYAFMAQFMQCCMLVEVQRSLLRIAEEFKTLWPSNRGLRESSFQLEGGGMDPGARACFDSLVRSSNVHMQFVQVIVEQLQNQASGDPAPCASERQPTPFKLNEHFSATIQQLQIQHMRDRLMFASPEQAPAIASEVIEALRDMAEHVDQRPNAPAEGLQTARRADDGGPQTHLD</sequence>
<name>U6G9E0_EIMAC</name>
<feature type="compositionally biased region" description="Polar residues" evidence="1">
    <location>
        <begin position="232"/>
        <end position="248"/>
    </location>
</feature>
<dbReference type="GeneID" id="25270088"/>
<accession>U6G9E0</accession>
<dbReference type="VEuPathDB" id="ToxoDB:EAH_00020180"/>
<feature type="compositionally biased region" description="Low complexity" evidence="1">
    <location>
        <begin position="24"/>
        <end position="38"/>
    </location>
</feature>
<keyword evidence="3" id="KW-1185">Reference proteome</keyword>
<feature type="compositionally biased region" description="Polar residues" evidence="1">
    <location>
        <begin position="125"/>
        <end position="144"/>
    </location>
</feature>
<dbReference type="OrthoDB" id="332184at2759"/>
<feature type="region of interest" description="Disordered" evidence="1">
    <location>
        <begin position="1"/>
        <end position="82"/>
    </location>
</feature>
<feature type="compositionally biased region" description="Basic and acidic residues" evidence="1">
    <location>
        <begin position="429"/>
        <end position="439"/>
    </location>
</feature>
<feature type="compositionally biased region" description="Polar residues" evidence="1">
    <location>
        <begin position="42"/>
        <end position="58"/>
    </location>
</feature>
<dbReference type="AlphaFoldDB" id="U6G9E0"/>
<feature type="compositionally biased region" description="Basic residues" evidence="1">
    <location>
        <begin position="470"/>
        <end position="479"/>
    </location>
</feature>
<evidence type="ECO:0000313" key="2">
    <source>
        <dbReference type="EMBL" id="CDI76876.1"/>
    </source>
</evidence>
<evidence type="ECO:0000256" key="1">
    <source>
        <dbReference type="SAM" id="MobiDB-lite"/>
    </source>
</evidence>
<proteinExistence type="predicted"/>
<reference evidence="2" key="2">
    <citation type="submission" date="2013-10" db="EMBL/GenBank/DDBJ databases">
        <authorList>
            <person name="Aslett M."/>
        </authorList>
    </citation>
    <scope>NUCLEOTIDE SEQUENCE [LARGE SCALE GENOMIC DNA]</scope>
    <source>
        <strain evidence="2">Houghton</strain>
    </source>
</reference>